<keyword evidence="5 14" id="KW-0121">Carboxypeptidase</keyword>
<evidence type="ECO:0000256" key="7">
    <source>
        <dbReference type="ARBA" id="ARBA00022692"/>
    </source>
</evidence>
<evidence type="ECO:0000256" key="6">
    <source>
        <dbReference type="ARBA" id="ARBA00022670"/>
    </source>
</evidence>
<feature type="transmembrane region" description="Helical" evidence="14">
    <location>
        <begin position="21"/>
        <end position="41"/>
    </location>
</feature>
<keyword evidence="14" id="KW-0862">Zinc</keyword>
<evidence type="ECO:0000256" key="15">
    <source>
        <dbReference type="SAM" id="Coils"/>
    </source>
</evidence>
<evidence type="ECO:0000256" key="13">
    <source>
        <dbReference type="ARBA" id="ARBA00023316"/>
    </source>
</evidence>
<feature type="binding site" evidence="14">
    <location>
        <position position="372"/>
    </location>
    <ligand>
        <name>Zn(2+)</name>
        <dbReference type="ChEBI" id="CHEBI:29105"/>
    </ligand>
</feature>
<comment type="pathway">
    <text evidence="14">Cell wall biogenesis; peptidoglycan biosynthesis.</text>
</comment>
<dbReference type="KEGG" id="ajp:AMJAP_0418"/>
<evidence type="ECO:0000256" key="8">
    <source>
        <dbReference type="ARBA" id="ARBA00022801"/>
    </source>
</evidence>
<comment type="subcellular location">
    <subcellularLocation>
        <location evidence="14">Cell inner membrane</location>
        <topology evidence="14">Single-pass membrane protein</topology>
    </subcellularLocation>
    <subcellularLocation>
        <location evidence="2">Cell membrane</location>
    </subcellularLocation>
    <subcellularLocation>
        <location evidence="1">Membrane</location>
        <topology evidence="1">Single-pass membrane protein</topology>
    </subcellularLocation>
</comment>
<dbReference type="GO" id="GO:0006508">
    <property type="term" value="P:proteolysis"/>
    <property type="evidence" value="ECO:0007669"/>
    <property type="project" value="UniProtKB-KW"/>
</dbReference>
<dbReference type="OrthoDB" id="9766847at2"/>
<dbReference type="AlphaFoldDB" id="A0A7R6PEP4"/>
<dbReference type="PANTHER" id="PTHR30627">
    <property type="entry name" value="PEPTIDOGLYCAN D,D-TRANSPEPTIDASE"/>
    <property type="match status" value="1"/>
</dbReference>
<evidence type="ECO:0000256" key="10">
    <source>
        <dbReference type="ARBA" id="ARBA00022984"/>
    </source>
</evidence>
<feature type="domain" description="Penicillin-binding protein transpeptidase" evidence="16">
    <location>
        <begin position="269"/>
        <end position="621"/>
    </location>
</feature>
<feature type="active site" description="Acyl-ester intermediate" evidence="14">
    <location>
        <position position="327"/>
    </location>
</feature>
<comment type="function">
    <text evidence="14">Catalyzes cross-linking of the peptidoglycan cell wall.</text>
</comment>
<keyword evidence="9 14" id="KW-0133">Cell shape</keyword>
<evidence type="ECO:0000256" key="2">
    <source>
        <dbReference type="ARBA" id="ARBA00004236"/>
    </source>
</evidence>
<keyword evidence="19" id="KW-1185">Reference proteome</keyword>
<feature type="domain" description="Penicillin-binding protein dimerisation" evidence="17">
    <location>
        <begin position="64"/>
        <end position="235"/>
    </location>
</feature>
<dbReference type="GO" id="GO:0071972">
    <property type="term" value="F:peptidoglycan L,D-transpeptidase activity"/>
    <property type="evidence" value="ECO:0007669"/>
    <property type="project" value="TreeGrafter"/>
</dbReference>
<protein>
    <recommendedName>
        <fullName evidence="14">Peptidoglycan D,D-transpeptidase MrdA</fullName>
        <ecNumber evidence="14">3.4.16.4</ecNumber>
    </recommendedName>
    <alternativeName>
        <fullName evidence="14">Penicillin-binding protein 2</fullName>
        <shortName evidence="14">PBP-2</shortName>
    </alternativeName>
</protein>
<dbReference type="GO" id="GO:0008360">
    <property type="term" value="P:regulation of cell shape"/>
    <property type="evidence" value="ECO:0007669"/>
    <property type="project" value="UniProtKB-KW"/>
</dbReference>
<dbReference type="InterPro" id="IPR001460">
    <property type="entry name" value="PCN-bd_Tpept"/>
</dbReference>
<dbReference type="EMBL" id="AP014545">
    <property type="protein sequence ID" value="BBB25017.1"/>
    <property type="molecule type" value="Genomic_DNA"/>
</dbReference>
<dbReference type="Gene3D" id="3.90.1310.10">
    <property type="entry name" value="Penicillin-binding protein 2a (Domain 2)"/>
    <property type="match status" value="1"/>
</dbReference>
<dbReference type="InterPro" id="IPR017790">
    <property type="entry name" value="Penicillin-binding_protein_2"/>
</dbReference>
<feature type="coiled-coil region" evidence="15">
    <location>
        <begin position="88"/>
        <end position="122"/>
    </location>
</feature>
<dbReference type="EC" id="3.4.16.4" evidence="14"/>
<dbReference type="InterPro" id="IPR036138">
    <property type="entry name" value="PBP_dimer_sf"/>
</dbReference>
<evidence type="ECO:0000256" key="14">
    <source>
        <dbReference type="HAMAP-Rule" id="MF_02081"/>
    </source>
</evidence>
<keyword evidence="11 14" id="KW-1133">Transmembrane helix</keyword>
<evidence type="ECO:0000313" key="18">
    <source>
        <dbReference type="EMBL" id="BBB25017.1"/>
    </source>
</evidence>
<organism evidence="18 19">
    <name type="scientific">Amphritea japonica ATCC BAA-1530</name>
    <dbReference type="NCBI Taxonomy" id="1278309"/>
    <lineage>
        <taxon>Bacteria</taxon>
        <taxon>Pseudomonadati</taxon>
        <taxon>Pseudomonadota</taxon>
        <taxon>Gammaproteobacteria</taxon>
        <taxon>Oceanospirillales</taxon>
        <taxon>Oceanospirillaceae</taxon>
        <taxon>Amphritea</taxon>
    </lineage>
</organism>
<dbReference type="Proteomes" id="UP000595663">
    <property type="component" value="Chromosome"/>
</dbReference>
<keyword evidence="15" id="KW-0175">Coiled coil</keyword>
<evidence type="ECO:0000313" key="19">
    <source>
        <dbReference type="Proteomes" id="UP000595663"/>
    </source>
</evidence>
<dbReference type="SUPFAM" id="SSF56601">
    <property type="entry name" value="beta-lactamase/transpeptidase-like"/>
    <property type="match status" value="1"/>
</dbReference>
<dbReference type="GO" id="GO:0009002">
    <property type="term" value="F:serine-type D-Ala-D-Ala carboxypeptidase activity"/>
    <property type="evidence" value="ECO:0007669"/>
    <property type="project" value="UniProtKB-UniRule"/>
</dbReference>
<evidence type="ECO:0000256" key="1">
    <source>
        <dbReference type="ARBA" id="ARBA00004167"/>
    </source>
</evidence>
<accession>A0A7R6PEP4</accession>
<dbReference type="Pfam" id="PF03717">
    <property type="entry name" value="PBP_dimer"/>
    <property type="match status" value="1"/>
</dbReference>
<evidence type="ECO:0000256" key="12">
    <source>
        <dbReference type="ARBA" id="ARBA00023136"/>
    </source>
</evidence>
<keyword evidence="3 14" id="KW-1003">Cell membrane</keyword>
<dbReference type="GO" id="GO:0008658">
    <property type="term" value="F:penicillin binding"/>
    <property type="evidence" value="ECO:0007669"/>
    <property type="project" value="UniProtKB-UniRule"/>
</dbReference>
<feature type="binding site" evidence="14">
    <location>
        <position position="351"/>
    </location>
    <ligand>
        <name>Zn(2+)</name>
        <dbReference type="ChEBI" id="CHEBI:29105"/>
    </ligand>
</feature>
<reference evidence="18 19" key="1">
    <citation type="journal article" date="2008" name="Int. J. Syst. Evol. Microbiol.">
        <title>Amphritea japonica sp. nov. and Amphritea balenae sp. nov., isolated from the sediment adjacent to sperm whale carcasses off Kagoshima, Japan.</title>
        <authorList>
            <person name="Miyazaki M."/>
            <person name="Nogi Y."/>
            <person name="Fujiwara Y."/>
            <person name="Kawato M."/>
            <person name="Nagahama T."/>
            <person name="Kubokawa K."/>
            <person name="Horikoshi K."/>
        </authorList>
    </citation>
    <scope>NUCLEOTIDE SEQUENCE [LARGE SCALE GENOMIC DNA]</scope>
    <source>
        <strain evidence="18 19">ATCC BAA-1530</strain>
    </source>
</reference>
<keyword evidence="4 14" id="KW-0997">Cell inner membrane</keyword>
<dbReference type="SUPFAM" id="SSF56519">
    <property type="entry name" value="Penicillin binding protein dimerisation domain"/>
    <property type="match status" value="1"/>
</dbReference>
<feature type="binding site" evidence="14">
    <location>
        <position position="366"/>
    </location>
    <ligand>
        <name>Zn(2+)</name>
        <dbReference type="ChEBI" id="CHEBI:29105"/>
    </ligand>
</feature>
<dbReference type="GO" id="GO:0005886">
    <property type="term" value="C:plasma membrane"/>
    <property type="evidence" value="ECO:0007669"/>
    <property type="project" value="UniProtKB-SubCell"/>
</dbReference>
<keyword evidence="14" id="KW-0479">Metal-binding</keyword>
<keyword evidence="10 14" id="KW-0573">Peptidoglycan synthesis</keyword>
<dbReference type="HAMAP" id="MF_02081">
    <property type="entry name" value="MrdA_transpept"/>
    <property type="match status" value="1"/>
</dbReference>
<keyword evidence="7 14" id="KW-0812">Transmembrane</keyword>
<dbReference type="UniPathway" id="UPA00219"/>
<evidence type="ECO:0000256" key="5">
    <source>
        <dbReference type="ARBA" id="ARBA00022645"/>
    </source>
</evidence>
<dbReference type="InterPro" id="IPR005311">
    <property type="entry name" value="PBP_dimer"/>
</dbReference>
<evidence type="ECO:0000259" key="17">
    <source>
        <dbReference type="Pfam" id="PF03717"/>
    </source>
</evidence>
<keyword evidence="8 14" id="KW-0378">Hydrolase</keyword>
<evidence type="ECO:0000256" key="9">
    <source>
        <dbReference type="ARBA" id="ARBA00022960"/>
    </source>
</evidence>
<sequence>MSAFDSLKDHTKEGRVFFSRALIAFVVVLILMGVLISRLYYLQVVRHDNLAALSDDNRVQLKPVSPTRGLIYDRNGTLLAENRPSYSVTLLKEKVSDVEATLSELQKLIPITERELKSFRKRLKQRRRPYETVPLRFRLNDDEIARIAVNYQRLPGVQVEADLIRYYPFGAGLVHALGYVGRINEKELKRVDATDYSGTHYIGKLGIEKFYEPLLHGDVGYHKVETNARGRVMRVLERTDPVPGKDIVLHLDIRLQQAAEKLIEGRRAAIVAIDPKSGGILAMVSNPGYDPNLFVTGISTKDYKALRESPDLPLFNRALRGQYPPGSTIKPMVAMSVIDSGIVSPSHTIQDPGFFTLTKGGRHYRDWKRGGHGKVGLEMAIYQSCDVWFYDVSNRAGVDVISEYLNKFGLGQVTSLDLPEALPGILPSKAWKKKTGRGSWYSGDTLNLSIGQGWMLTTPLQLATASAVMANRGVWKQPRMLKGVMQRSQREGNTIVDGSIVDISGLEGTSAVLPDIKLKNDQYWQKIIDAMIAVVHGPRGTARKVGTGLDFQIAGKTGTAQVVGIKQDEVYDAESLAERHRDHALFIAFAPADKPEIAVSVIVENGGGGSSTAAPVARKVIDAFMALKQQDADVKELVRSQ</sequence>
<evidence type="ECO:0000256" key="3">
    <source>
        <dbReference type="ARBA" id="ARBA00022475"/>
    </source>
</evidence>
<dbReference type="Pfam" id="PF00905">
    <property type="entry name" value="Transpeptidase"/>
    <property type="match status" value="1"/>
</dbReference>
<name>A0A7R6PEP4_9GAMM</name>
<dbReference type="PANTHER" id="PTHR30627:SF2">
    <property type="entry name" value="PEPTIDOGLYCAN D,D-TRANSPEPTIDASE MRDA"/>
    <property type="match status" value="1"/>
</dbReference>
<feature type="binding site" evidence="14">
    <location>
        <position position="385"/>
    </location>
    <ligand>
        <name>Zn(2+)</name>
        <dbReference type="ChEBI" id="CHEBI:29105"/>
    </ligand>
</feature>
<keyword evidence="13 14" id="KW-0961">Cell wall biogenesis/degradation</keyword>
<dbReference type="GO" id="GO:0008270">
    <property type="term" value="F:zinc ion binding"/>
    <property type="evidence" value="ECO:0007669"/>
    <property type="project" value="UniProtKB-UniRule"/>
</dbReference>
<comment type="similarity">
    <text evidence="14">Belongs to the transpeptidase family. MrdA subfamily.</text>
</comment>
<dbReference type="InterPro" id="IPR050515">
    <property type="entry name" value="Beta-lactam/transpept"/>
</dbReference>
<dbReference type="RefSeq" id="WP_019620805.1">
    <property type="nucleotide sequence ID" value="NZ_AP014545.1"/>
</dbReference>
<evidence type="ECO:0000259" key="16">
    <source>
        <dbReference type="Pfam" id="PF00905"/>
    </source>
</evidence>
<evidence type="ECO:0000256" key="4">
    <source>
        <dbReference type="ARBA" id="ARBA00022519"/>
    </source>
</evidence>
<keyword evidence="12 14" id="KW-0472">Membrane</keyword>
<dbReference type="GO" id="GO:0071555">
    <property type="term" value="P:cell wall organization"/>
    <property type="evidence" value="ECO:0007669"/>
    <property type="project" value="UniProtKB-KW"/>
</dbReference>
<dbReference type="GO" id="GO:0009252">
    <property type="term" value="P:peptidoglycan biosynthetic process"/>
    <property type="evidence" value="ECO:0007669"/>
    <property type="project" value="UniProtKB-UniRule"/>
</dbReference>
<proteinExistence type="inferred from homology"/>
<gene>
    <name evidence="14 18" type="primary">mrdA</name>
    <name evidence="18" type="ORF">AMJAP_0418</name>
</gene>
<keyword evidence="6 14" id="KW-0645">Protease</keyword>
<comment type="cofactor">
    <cofactor evidence="14">
        <name>Zn(2+)</name>
        <dbReference type="ChEBI" id="CHEBI:29105"/>
    </cofactor>
    <text evidence="14">Binds one Zn(2+) ion per subunit.</text>
</comment>
<dbReference type="NCBIfam" id="TIGR03423">
    <property type="entry name" value="pbp2_mrdA"/>
    <property type="match status" value="1"/>
</dbReference>
<dbReference type="Gene3D" id="3.40.710.10">
    <property type="entry name" value="DD-peptidase/beta-lactamase superfamily"/>
    <property type="match status" value="1"/>
</dbReference>
<evidence type="ECO:0000256" key="11">
    <source>
        <dbReference type="ARBA" id="ARBA00022989"/>
    </source>
</evidence>
<dbReference type="InterPro" id="IPR012338">
    <property type="entry name" value="Beta-lactam/transpept-like"/>
</dbReference>
<comment type="catalytic activity">
    <reaction evidence="14">
        <text>Preferential cleavage: (Ac)2-L-Lys-D-Ala-|-D-Ala. Also transpeptidation of peptidyl-alanyl moieties that are N-acyl substituents of D-alanine.</text>
        <dbReference type="EC" id="3.4.16.4"/>
    </reaction>
</comment>
<dbReference type="Gene3D" id="3.30.1390.30">
    <property type="entry name" value="Penicillin-binding protein 2a, domain 3"/>
    <property type="match status" value="1"/>
</dbReference>